<dbReference type="AlphaFoldDB" id="A0A9D1HMI9"/>
<dbReference type="CDD" id="cd05466">
    <property type="entry name" value="PBP2_LTTR_substrate"/>
    <property type="match status" value="1"/>
</dbReference>
<dbReference type="InterPro" id="IPR005119">
    <property type="entry name" value="LysR_subst-bd"/>
</dbReference>
<dbReference type="PANTHER" id="PTHR30419:SF8">
    <property type="entry name" value="NITROGEN ASSIMILATION TRANSCRIPTIONAL ACTIVATOR-RELATED"/>
    <property type="match status" value="1"/>
</dbReference>
<accession>A0A9D1HMI9</accession>
<feature type="domain" description="HTH lysR-type" evidence="5">
    <location>
        <begin position="1"/>
        <end position="58"/>
    </location>
</feature>
<dbReference type="Pfam" id="PF00126">
    <property type="entry name" value="HTH_1"/>
    <property type="match status" value="1"/>
</dbReference>
<reference evidence="6" key="2">
    <citation type="journal article" date="2021" name="PeerJ">
        <title>Extensive microbial diversity within the chicken gut microbiome revealed by metagenomics and culture.</title>
        <authorList>
            <person name="Gilroy R."/>
            <person name="Ravi A."/>
            <person name="Getino M."/>
            <person name="Pursley I."/>
            <person name="Horton D.L."/>
            <person name="Alikhan N.F."/>
            <person name="Baker D."/>
            <person name="Gharbi K."/>
            <person name="Hall N."/>
            <person name="Watson M."/>
            <person name="Adriaenssens E.M."/>
            <person name="Foster-Nyarko E."/>
            <person name="Jarju S."/>
            <person name="Secka A."/>
            <person name="Antonio M."/>
            <person name="Oren A."/>
            <person name="Chaudhuri R.R."/>
            <person name="La Ragione R."/>
            <person name="Hildebrand F."/>
            <person name="Pallen M.J."/>
        </authorList>
    </citation>
    <scope>NUCLEOTIDE SEQUENCE</scope>
    <source>
        <strain evidence="6">CHK195-11698</strain>
    </source>
</reference>
<dbReference type="Proteomes" id="UP000824175">
    <property type="component" value="Unassembled WGS sequence"/>
</dbReference>
<dbReference type="InterPro" id="IPR000847">
    <property type="entry name" value="LysR_HTH_N"/>
</dbReference>
<dbReference type="Gene3D" id="3.40.190.290">
    <property type="match status" value="1"/>
</dbReference>
<evidence type="ECO:0000256" key="4">
    <source>
        <dbReference type="ARBA" id="ARBA00023163"/>
    </source>
</evidence>
<dbReference type="GO" id="GO:0003677">
    <property type="term" value="F:DNA binding"/>
    <property type="evidence" value="ECO:0007669"/>
    <property type="project" value="UniProtKB-KW"/>
</dbReference>
<evidence type="ECO:0000256" key="2">
    <source>
        <dbReference type="ARBA" id="ARBA00023015"/>
    </source>
</evidence>
<name>A0A9D1HMI9_9FIRM</name>
<dbReference type="GO" id="GO:0003700">
    <property type="term" value="F:DNA-binding transcription factor activity"/>
    <property type="evidence" value="ECO:0007669"/>
    <property type="project" value="InterPro"/>
</dbReference>
<gene>
    <name evidence="6" type="ORF">IAD15_04320</name>
</gene>
<comment type="similarity">
    <text evidence="1">Belongs to the LysR transcriptional regulatory family.</text>
</comment>
<evidence type="ECO:0000313" key="6">
    <source>
        <dbReference type="EMBL" id="HIU13275.1"/>
    </source>
</evidence>
<dbReference type="PROSITE" id="PS50931">
    <property type="entry name" value="HTH_LYSR"/>
    <property type="match status" value="1"/>
</dbReference>
<dbReference type="GO" id="GO:0005829">
    <property type="term" value="C:cytosol"/>
    <property type="evidence" value="ECO:0007669"/>
    <property type="project" value="TreeGrafter"/>
</dbReference>
<proteinExistence type="inferred from homology"/>
<dbReference type="InterPro" id="IPR036388">
    <property type="entry name" value="WH-like_DNA-bd_sf"/>
</dbReference>
<dbReference type="PANTHER" id="PTHR30419">
    <property type="entry name" value="HTH-TYPE TRANSCRIPTIONAL REGULATOR YBHD"/>
    <property type="match status" value="1"/>
</dbReference>
<keyword evidence="4" id="KW-0804">Transcription</keyword>
<comment type="caution">
    <text evidence="6">The sequence shown here is derived from an EMBL/GenBank/DDBJ whole genome shotgun (WGS) entry which is preliminary data.</text>
</comment>
<evidence type="ECO:0000259" key="5">
    <source>
        <dbReference type="PROSITE" id="PS50931"/>
    </source>
</evidence>
<dbReference type="PRINTS" id="PR00039">
    <property type="entry name" value="HTHLYSR"/>
</dbReference>
<dbReference type="FunFam" id="1.10.10.10:FF:000001">
    <property type="entry name" value="LysR family transcriptional regulator"/>
    <property type="match status" value="1"/>
</dbReference>
<reference evidence="6" key="1">
    <citation type="submission" date="2020-10" db="EMBL/GenBank/DDBJ databases">
        <authorList>
            <person name="Gilroy R."/>
        </authorList>
    </citation>
    <scope>NUCLEOTIDE SEQUENCE</scope>
    <source>
        <strain evidence="6">CHK195-11698</strain>
    </source>
</reference>
<dbReference type="SUPFAM" id="SSF53850">
    <property type="entry name" value="Periplasmic binding protein-like II"/>
    <property type="match status" value="1"/>
</dbReference>
<sequence length="295" mass="33150">MEIRVLKYFLAIAREQSISKAAEYLHVSQPALSKQIRELEDHLGTTLFIRGSRKITLTDDGLLLRRRAEQIVELSDRTETEIIMGNTVLSGDVCIGCGETDGMRVIAKAIKEVQNIHPDIQFHLHSGNADEIMELLEKGLIDFGVTIGDIDLSKYQSLLLPAQDRSGILMRRDSPLAVKDIITAKDLIGQPLIVSSQGLEKDKLPYYLIKDAPYHIVATYNLIYNASLLVREGVGYALGLDKLINTDHDDELCFKPITPISKDPISLIWKRFQHFSKPSQFFLNTMQTMLEGNSV</sequence>
<keyword evidence="2" id="KW-0805">Transcription regulation</keyword>
<organism evidence="6 7">
    <name type="scientific">Candidatus Fimiplasma intestinipullorum</name>
    <dbReference type="NCBI Taxonomy" id="2840825"/>
    <lineage>
        <taxon>Bacteria</taxon>
        <taxon>Bacillati</taxon>
        <taxon>Bacillota</taxon>
        <taxon>Clostridia</taxon>
        <taxon>Eubacteriales</taxon>
        <taxon>Candidatus Fimiplasma</taxon>
    </lineage>
</organism>
<dbReference type="InterPro" id="IPR050950">
    <property type="entry name" value="HTH-type_LysR_regulators"/>
</dbReference>
<dbReference type="SUPFAM" id="SSF46785">
    <property type="entry name" value="Winged helix' DNA-binding domain"/>
    <property type="match status" value="1"/>
</dbReference>
<dbReference type="Gene3D" id="1.10.10.10">
    <property type="entry name" value="Winged helix-like DNA-binding domain superfamily/Winged helix DNA-binding domain"/>
    <property type="match status" value="1"/>
</dbReference>
<dbReference type="Pfam" id="PF03466">
    <property type="entry name" value="LysR_substrate"/>
    <property type="match status" value="1"/>
</dbReference>
<evidence type="ECO:0000256" key="1">
    <source>
        <dbReference type="ARBA" id="ARBA00009437"/>
    </source>
</evidence>
<protein>
    <submittedName>
        <fullName evidence="6">LysR family transcriptional regulator</fullName>
    </submittedName>
</protein>
<evidence type="ECO:0000313" key="7">
    <source>
        <dbReference type="Proteomes" id="UP000824175"/>
    </source>
</evidence>
<evidence type="ECO:0000256" key="3">
    <source>
        <dbReference type="ARBA" id="ARBA00023125"/>
    </source>
</evidence>
<keyword evidence="3" id="KW-0238">DNA-binding</keyword>
<dbReference type="EMBL" id="DVMJ01000034">
    <property type="protein sequence ID" value="HIU13275.1"/>
    <property type="molecule type" value="Genomic_DNA"/>
</dbReference>
<dbReference type="InterPro" id="IPR036390">
    <property type="entry name" value="WH_DNA-bd_sf"/>
</dbReference>